<dbReference type="Gene3D" id="3.40.50.300">
    <property type="entry name" value="P-loop containing nucleotide triphosphate hydrolases"/>
    <property type="match status" value="1"/>
</dbReference>
<name>A0A7X6DR52_9BACT</name>
<dbReference type="GO" id="GO:0046872">
    <property type="term" value="F:metal ion binding"/>
    <property type="evidence" value="ECO:0007669"/>
    <property type="project" value="UniProtKB-KW"/>
</dbReference>
<dbReference type="NCBIfam" id="TIGR03156">
    <property type="entry name" value="GTP_HflX"/>
    <property type="match status" value="1"/>
</dbReference>
<dbReference type="InterPro" id="IPR027417">
    <property type="entry name" value="P-loop_NTPase"/>
</dbReference>
<gene>
    <name evidence="6 9" type="primary">hflX</name>
    <name evidence="9" type="ORF">MNODULE_13815</name>
</gene>
<organism evidence="9 10">
    <name type="scientific">Candidatus Manganitrophus noduliformans</name>
    <dbReference type="NCBI Taxonomy" id="2606439"/>
    <lineage>
        <taxon>Bacteria</taxon>
        <taxon>Pseudomonadati</taxon>
        <taxon>Nitrospirota</taxon>
        <taxon>Nitrospiria</taxon>
        <taxon>Candidatus Troglogloeales</taxon>
        <taxon>Candidatus Manganitrophaceae</taxon>
        <taxon>Candidatus Manganitrophus</taxon>
    </lineage>
</organism>
<dbReference type="GO" id="GO:0005525">
    <property type="term" value="F:GTP binding"/>
    <property type="evidence" value="ECO:0007669"/>
    <property type="project" value="UniProtKB-UniRule"/>
</dbReference>
<feature type="coiled-coil region" evidence="7">
    <location>
        <begin position="350"/>
        <end position="384"/>
    </location>
</feature>
<protein>
    <recommendedName>
        <fullName evidence="6">GTPase HflX</fullName>
    </recommendedName>
    <alternativeName>
        <fullName evidence="6">GTP-binding protein HflX</fullName>
    </alternativeName>
</protein>
<evidence type="ECO:0000259" key="8">
    <source>
        <dbReference type="PROSITE" id="PS51705"/>
    </source>
</evidence>
<dbReference type="HAMAP" id="MF_00900">
    <property type="entry name" value="GTPase_HflX"/>
    <property type="match status" value="1"/>
</dbReference>
<comment type="caution">
    <text evidence="9">The sequence shown here is derived from an EMBL/GenBank/DDBJ whole genome shotgun (WGS) entry which is preliminary data.</text>
</comment>
<dbReference type="InterPro" id="IPR032305">
    <property type="entry name" value="GTP-bd_M"/>
</dbReference>
<dbReference type="EMBL" id="VTOW01000002">
    <property type="protein sequence ID" value="NKE71820.1"/>
    <property type="molecule type" value="Genomic_DNA"/>
</dbReference>
<feature type="domain" description="Hflx-type G" evidence="8">
    <location>
        <begin position="391"/>
        <end position="556"/>
    </location>
</feature>
<dbReference type="Gene3D" id="6.10.250.2860">
    <property type="match status" value="1"/>
</dbReference>
<keyword evidence="5 6" id="KW-0342">GTP-binding</keyword>
<dbReference type="InterPro" id="IPR025121">
    <property type="entry name" value="GTPase_HflX_N"/>
</dbReference>
<dbReference type="InterPro" id="IPR030394">
    <property type="entry name" value="G_HFLX_dom"/>
</dbReference>
<evidence type="ECO:0000256" key="1">
    <source>
        <dbReference type="ARBA" id="ARBA00022490"/>
    </source>
</evidence>
<dbReference type="Pfam" id="PF13167">
    <property type="entry name" value="GTP-bdg_N"/>
    <property type="match status" value="1"/>
</dbReference>
<comment type="subunit">
    <text evidence="6">Monomer. Associates with the 50S ribosomal subunit.</text>
</comment>
<dbReference type="CDD" id="cd01878">
    <property type="entry name" value="HflX"/>
    <property type="match status" value="1"/>
</dbReference>
<dbReference type="PRINTS" id="PR00326">
    <property type="entry name" value="GTP1OBG"/>
</dbReference>
<keyword evidence="1 6" id="KW-0963">Cytoplasm</keyword>
<evidence type="ECO:0000256" key="5">
    <source>
        <dbReference type="ARBA" id="ARBA00023134"/>
    </source>
</evidence>
<keyword evidence="3 6" id="KW-0547">Nucleotide-binding</keyword>
<dbReference type="PANTHER" id="PTHR10229:SF0">
    <property type="entry name" value="GTP-BINDING PROTEIN 6-RELATED"/>
    <property type="match status" value="1"/>
</dbReference>
<accession>A0A7X6DR52</accession>
<dbReference type="Gene3D" id="3.40.50.11060">
    <property type="entry name" value="GTPase HflX, N-terminal domain"/>
    <property type="match status" value="1"/>
</dbReference>
<keyword evidence="4" id="KW-0460">Magnesium</keyword>
<dbReference type="PANTHER" id="PTHR10229">
    <property type="entry name" value="GTP-BINDING PROTEIN HFLX"/>
    <property type="match status" value="1"/>
</dbReference>
<dbReference type="PROSITE" id="PS51705">
    <property type="entry name" value="G_HFLX"/>
    <property type="match status" value="1"/>
</dbReference>
<dbReference type="AlphaFoldDB" id="A0A7X6DR52"/>
<comment type="function">
    <text evidence="6">GTPase that associates with the 50S ribosomal subunit and may have a role during protein synthesis or ribosome biogenesis.</text>
</comment>
<reference evidence="9 10" key="1">
    <citation type="journal article" date="2020" name="Nature">
        <title>Bacterial chemolithoautotrophy via manganese oxidation.</title>
        <authorList>
            <person name="Yu H."/>
            <person name="Leadbetter J.R."/>
        </authorList>
    </citation>
    <scope>NUCLEOTIDE SEQUENCE [LARGE SCALE GENOMIC DNA]</scope>
    <source>
        <strain evidence="9 10">Mn-1</strain>
    </source>
</reference>
<evidence type="ECO:0000313" key="10">
    <source>
        <dbReference type="Proteomes" id="UP000534783"/>
    </source>
</evidence>
<evidence type="ECO:0000256" key="4">
    <source>
        <dbReference type="ARBA" id="ARBA00022842"/>
    </source>
</evidence>
<proteinExistence type="inferred from homology"/>
<dbReference type="InterPro" id="IPR006073">
    <property type="entry name" value="GTP-bd"/>
</dbReference>
<evidence type="ECO:0000256" key="7">
    <source>
        <dbReference type="SAM" id="Coils"/>
    </source>
</evidence>
<comment type="subcellular location">
    <subcellularLocation>
        <location evidence="6">Cytoplasm</location>
    </subcellularLocation>
    <text evidence="6">May associate with membranes.</text>
</comment>
<keyword evidence="7" id="KW-0175">Coiled coil</keyword>
<evidence type="ECO:0000256" key="6">
    <source>
        <dbReference type="HAMAP-Rule" id="MF_00900"/>
    </source>
</evidence>
<dbReference type="GO" id="GO:0003924">
    <property type="term" value="F:GTPase activity"/>
    <property type="evidence" value="ECO:0007669"/>
    <property type="project" value="UniProtKB-UniRule"/>
</dbReference>
<keyword evidence="10" id="KW-1185">Reference proteome</keyword>
<dbReference type="GO" id="GO:0005737">
    <property type="term" value="C:cytoplasm"/>
    <property type="evidence" value="ECO:0007669"/>
    <property type="project" value="UniProtKB-SubCell"/>
</dbReference>
<dbReference type="GO" id="GO:0043022">
    <property type="term" value="F:ribosome binding"/>
    <property type="evidence" value="ECO:0007669"/>
    <property type="project" value="TreeGrafter"/>
</dbReference>
<dbReference type="Pfam" id="PF01926">
    <property type="entry name" value="MMR_HSR1"/>
    <property type="match status" value="1"/>
</dbReference>
<dbReference type="SUPFAM" id="SSF52540">
    <property type="entry name" value="P-loop containing nucleoside triphosphate hydrolases"/>
    <property type="match status" value="1"/>
</dbReference>
<dbReference type="FunFam" id="3.40.50.11060:FF:000001">
    <property type="entry name" value="GTPase HflX"/>
    <property type="match status" value="1"/>
</dbReference>
<comment type="similarity">
    <text evidence="6">Belongs to the TRAFAC class OBG-HflX-like GTPase superfamily. HflX GTPase family.</text>
</comment>
<keyword evidence="2" id="KW-0479">Metal-binding</keyword>
<dbReference type="Pfam" id="PF16360">
    <property type="entry name" value="GTP-bdg_M"/>
    <property type="match status" value="1"/>
</dbReference>
<evidence type="ECO:0000256" key="3">
    <source>
        <dbReference type="ARBA" id="ARBA00022741"/>
    </source>
</evidence>
<dbReference type="Proteomes" id="UP000534783">
    <property type="component" value="Unassembled WGS sequence"/>
</dbReference>
<sequence length="576" mass="64540">MRRACVFKFEKEAPTNIYGTTSGLKPQQIKRLEQIGRRKIKSDQVVTSDIARLMTALSFEIGRQIGILAGREGEIYTVLVGNEREIEIPDLTGLRFGKRGLRGVRLVHTHLKNEPLNEDDLTDLALLRLDLIAAVGVVQEGLPGTVYLAHLLPPNPDEKIYEIHPPVSIHQLNLPLRSFLSALEAEFDSGERTRAVDGRKEKAILISVSNQPRIDQEASMDELAELARSARLVPIDRIHQRPKSFHPKFLLGEGKLKEVVMKALQQRADLLIFDQNLTPLQVKAIGEVTEMKVLDRTQLILDIFAQRAQTREAKVQVELAQLRYRLPRLAERSTALSRLTGGIGGRGPGETRLEVDRRRARDRIARLERELESLAEARARRRVRRVAHSIPILSIVGYTNAGKSTLLNALTKSDVQTEDLLFATLDTSTRRLRFPREREVIITDTVGFIQSLPPDLLGAFRSTLDELRDAHLLIHLIDISNPHFEQHMQTVQKILTELGLENTPQLLVFNKKDRIHPKTVATLCERYGGAIAISALQPESLGPLLAAIEKRLWEEGKTAPALPAASPTYKGVTPPS</sequence>
<dbReference type="InterPro" id="IPR016496">
    <property type="entry name" value="GTPase_HflX"/>
</dbReference>
<evidence type="ECO:0000256" key="2">
    <source>
        <dbReference type="ARBA" id="ARBA00022723"/>
    </source>
</evidence>
<dbReference type="InterPro" id="IPR042108">
    <property type="entry name" value="GTPase_HflX_N_sf"/>
</dbReference>
<evidence type="ECO:0000313" key="9">
    <source>
        <dbReference type="EMBL" id="NKE71820.1"/>
    </source>
</evidence>